<evidence type="ECO:0000313" key="2">
    <source>
        <dbReference type="Proteomes" id="UP000194350"/>
    </source>
</evidence>
<reference evidence="1 2" key="1">
    <citation type="submission" date="2016-10" db="EMBL/GenBank/DDBJ databases">
        <title>Systematic genetic and metabolomic analysis of Xenorhabdus and Photorhabdus spp., highlights the requirements for a dual symbiotic and pathogenic life style.</title>
        <authorList>
            <person name="Tobias N.J."/>
            <person name="Wolff H."/>
            <person name="Djahanschiri B."/>
            <person name="Pidot S.J."/>
            <person name="Stinear T.P."/>
            <person name="Ebersberger I."/>
            <person name="Bode H.B."/>
        </authorList>
    </citation>
    <scope>NUCLEOTIDE SEQUENCE [LARGE SCALE GENOMIC DNA]</scope>
    <source>
        <strain evidence="1 2">DSM 22392</strain>
    </source>
</reference>
<dbReference type="Pfam" id="PF01885">
    <property type="entry name" value="PTS_2-RNA"/>
    <property type="match status" value="1"/>
</dbReference>
<dbReference type="GO" id="GO:0016740">
    <property type="term" value="F:transferase activity"/>
    <property type="evidence" value="ECO:0007669"/>
    <property type="project" value="UniProtKB-KW"/>
</dbReference>
<name>A0A1Y2SJ76_9GAMM</name>
<dbReference type="Proteomes" id="UP000194350">
    <property type="component" value="Unassembled WGS sequence"/>
</dbReference>
<keyword evidence="1" id="KW-0808">Transferase</keyword>
<protein>
    <submittedName>
        <fullName evidence="1">RNA 2'-phosphotransferase</fullName>
        <ecNumber evidence="1">2.7.-.-</ecNumber>
    </submittedName>
</protein>
<dbReference type="SUPFAM" id="SSF56399">
    <property type="entry name" value="ADP-ribosylation"/>
    <property type="match status" value="1"/>
</dbReference>
<comment type="caution">
    <text evidence="1">The sequence shown here is derived from an EMBL/GenBank/DDBJ whole genome shotgun (WGS) entry which is preliminary data.</text>
</comment>
<organism evidence="1 2">
    <name type="scientific">Xenorhabdus vietnamensis</name>
    <dbReference type="NCBI Taxonomy" id="351656"/>
    <lineage>
        <taxon>Bacteria</taxon>
        <taxon>Pseudomonadati</taxon>
        <taxon>Pseudomonadota</taxon>
        <taxon>Gammaproteobacteria</taxon>
        <taxon>Enterobacterales</taxon>
        <taxon>Morganellaceae</taxon>
        <taxon>Xenorhabdus</taxon>
    </lineage>
</organism>
<proteinExistence type="predicted"/>
<dbReference type="EMBL" id="MUBJ01000002">
    <property type="protein sequence ID" value="OTA17955.1"/>
    <property type="molecule type" value="Genomic_DNA"/>
</dbReference>
<dbReference type="STRING" id="351656.Xvie_00633"/>
<keyword evidence="2" id="KW-1185">Reference proteome</keyword>
<sequence>MDQIDIKISKFLSYVLRHQPESIGLALDNERWADNGVWLTKTVPVGYMCVI</sequence>
<gene>
    <name evidence="1" type="ORF">Xvie_00633</name>
</gene>
<accession>A0A1Y2SJ76</accession>
<dbReference type="AlphaFoldDB" id="A0A1Y2SJ76"/>
<dbReference type="InterPro" id="IPR002745">
    <property type="entry name" value="Ptrans_KptA/Tpt1"/>
</dbReference>
<evidence type="ECO:0000313" key="1">
    <source>
        <dbReference type="EMBL" id="OTA17955.1"/>
    </source>
</evidence>
<dbReference type="EC" id="2.7.-.-" evidence="1"/>
<dbReference type="Gene3D" id="1.10.10.970">
    <property type="entry name" value="RNA 2'-phosphotransferase, Tpt1/KptA family, N-terminal domain"/>
    <property type="match status" value="1"/>
</dbReference>
<dbReference type="InterPro" id="IPR042080">
    <property type="entry name" value="RNA_2'-PTrans_N"/>
</dbReference>